<organism evidence="1 2">
    <name type="scientific">Nitrincola tibetensis</name>
    <dbReference type="NCBI Taxonomy" id="2219697"/>
    <lineage>
        <taxon>Bacteria</taxon>
        <taxon>Pseudomonadati</taxon>
        <taxon>Pseudomonadota</taxon>
        <taxon>Gammaproteobacteria</taxon>
        <taxon>Oceanospirillales</taxon>
        <taxon>Oceanospirillaceae</taxon>
        <taxon>Nitrincola</taxon>
    </lineage>
</organism>
<comment type="caution">
    <text evidence="1">The sequence shown here is derived from an EMBL/GenBank/DDBJ whole genome shotgun (WGS) entry which is preliminary data.</text>
</comment>
<dbReference type="OrthoDB" id="6194274at2"/>
<proteinExistence type="predicted"/>
<name>A0A364NQQ5_9GAMM</name>
<dbReference type="AlphaFoldDB" id="A0A364NQQ5"/>
<keyword evidence="2" id="KW-1185">Reference proteome</keyword>
<reference evidence="1 2" key="1">
    <citation type="submission" date="2018-06" db="EMBL/GenBank/DDBJ databases">
        <title>Nitrincola tibetense sp. nov., isolated from Lake XuguoCo on Tibetan Plateau.</title>
        <authorList>
            <person name="Xing P."/>
        </authorList>
    </citation>
    <scope>NUCLEOTIDE SEQUENCE [LARGE SCALE GENOMIC DNA]</scope>
    <source>
        <strain evidence="2">xg18</strain>
    </source>
</reference>
<accession>A0A364NQQ5</accession>
<protein>
    <submittedName>
        <fullName evidence="1">Uncharacterized protein</fullName>
    </submittedName>
</protein>
<gene>
    <name evidence="1" type="ORF">DN062_03570</name>
</gene>
<evidence type="ECO:0000313" key="1">
    <source>
        <dbReference type="EMBL" id="RAU19350.1"/>
    </source>
</evidence>
<evidence type="ECO:0000313" key="2">
    <source>
        <dbReference type="Proteomes" id="UP000250744"/>
    </source>
</evidence>
<dbReference type="InterPro" id="IPR053841">
    <property type="entry name" value="MksE"/>
</dbReference>
<dbReference type="Proteomes" id="UP000250744">
    <property type="component" value="Unassembled WGS sequence"/>
</dbReference>
<dbReference type="EMBL" id="QKRX01000002">
    <property type="protein sequence ID" value="RAU19350.1"/>
    <property type="molecule type" value="Genomic_DNA"/>
</dbReference>
<sequence>MQVDQHASRKLYECFINGQVINELVFQDSGMVVNPLFEELVSNFDRYYRELYLNIGFELVLKKGFAFIRSIEADDAQNDIVRKVQGLLLVLGRGVTELGFQFELLTDPEVGVSNEIIEQIEQKEDKQEVLAACDLKGGLLTDIERVLGKRNIAFQNVKGNWVLSNAGKAFFDELFEGRVEGES</sequence>
<dbReference type="Pfam" id="PF21980">
    <property type="entry name" value="MksE"/>
    <property type="match status" value="1"/>
</dbReference>
<dbReference type="RefSeq" id="WP_112157589.1">
    <property type="nucleotide sequence ID" value="NZ_QKRX01000002.1"/>
</dbReference>